<organism evidence="1 2">
    <name type="scientific">Lentinula aff. lateritia</name>
    <dbReference type="NCBI Taxonomy" id="2804960"/>
    <lineage>
        <taxon>Eukaryota</taxon>
        <taxon>Fungi</taxon>
        <taxon>Dikarya</taxon>
        <taxon>Basidiomycota</taxon>
        <taxon>Agaricomycotina</taxon>
        <taxon>Agaricomycetes</taxon>
        <taxon>Agaricomycetidae</taxon>
        <taxon>Agaricales</taxon>
        <taxon>Marasmiineae</taxon>
        <taxon>Omphalotaceae</taxon>
        <taxon>Lentinula</taxon>
    </lineage>
</organism>
<name>A0ACC1U6P6_9AGAR</name>
<proteinExistence type="predicted"/>
<keyword evidence="2" id="KW-1185">Reference proteome</keyword>
<accession>A0ACC1U6P6</accession>
<dbReference type="EMBL" id="MU795021">
    <property type="protein sequence ID" value="KAJ3812488.1"/>
    <property type="molecule type" value="Genomic_DNA"/>
</dbReference>
<evidence type="ECO:0000313" key="2">
    <source>
        <dbReference type="Proteomes" id="UP001163835"/>
    </source>
</evidence>
<comment type="caution">
    <text evidence="1">The sequence shown here is derived from an EMBL/GenBank/DDBJ whole genome shotgun (WGS) entry which is preliminary data.</text>
</comment>
<gene>
    <name evidence="1" type="ORF">F5876DRAFT_37244</name>
</gene>
<reference evidence="1" key="1">
    <citation type="submission" date="2022-09" db="EMBL/GenBank/DDBJ databases">
        <title>A Global Phylogenomic Analysis of the Shiitake Genus Lentinula.</title>
        <authorList>
            <consortium name="DOE Joint Genome Institute"/>
            <person name="Sierra-Patev S."/>
            <person name="Min B."/>
            <person name="Naranjo-Ortiz M."/>
            <person name="Looney B."/>
            <person name="Konkel Z."/>
            <person name="Slot J.C."/>
            <person name="Sakamoto Y."/>
            <person name="Steenwyk J.L."/>
            <person name="Rokas A."/>
            <person name="Carro J."/>
            <person name="Camarero S."/>
            <person name="Ferreira P."/>
            <person name="Molpeceres G."/>
            <person name="Ruiz-Duenas F.J."/>
            <person name="Serrano A."/>
            <person name="Henrissat B."/>
            <person name="Drula E."/>
            <person name="Hughes K.W."/>
            <person name="Mata J.L."/>
            <person name="Ishikawa N.K."/>
            <person name="Vargas-Isla R."/>
            <person name="Ushijima S."/>
            <person name="Smith C.A."/>
            <person name="Ahrendt S."/>
            <person name="Andreopoulos W."/>
            <person name="He G."/>
            <person name="Labutti K."/>
            <person name="Lipzen A."/>
            <person name="Ng V."/>
            <person name="Riley R."/>
            <person name="Sandor L."/>
            <person name="Barry K."/>
            <person name="Martinez A.T."/>
            <person name="Xiao Y."/>
            <person name="Gibbons J.G."/>
            <person name="Terashima K."/>
            <person name="Grigoriev I.V."/>
            <person name="Hibbett D.S."/>
        </authorList>
    </citation>
    <scope>NUCLEOTIDE SEQUENCE</scope>
    <source>
        <strain evidence="1">TMI1499</strain>
    </source>
</reference>
<dbReference type="Proteomes" id="UP001163835">
    <property type="component" value="Unassembled WGS sequence"/>
</dbReference>
<sequence>MTLTVQDASNKNQKYSLSGIIYFGEAHYTARIIDQDGKVWYYDGIADNGRFSYNGNINTDTIQLHKRGQKQAAVAIYALDIENLNS</sequence>
<evidence type="ECO:0000313" key="1">
    <source>
        <dbReference type="EMBL" id="KAJ3812488.1"/>
    </source>
</evidence>
<protein>
    <submittedName>
        <fullName evidence="1">Uncharacterized protein</fullName>
    </submittedName>
</protein>